<keyword evidence="3" id="KW-1185">Reference proteome</keyword>
<evidence type="ECO:0000313" key="2">
    <source>
        <dbReference type="EMBL" id="SDK30919.1"/>
    </source>
</evidence>
<evidence type="ECO:0000313" key="3">
    <source>
        <dbReference type="Proteomes" id="UP000037269"/>
    </source>
</evidence>
<evidence type="ECO:0000313" key="4">
    <source>
        <dbReference type="Proteomes" id="UP000182836"/>
    </source>
</evidence>
<dbReference type="RefSeq" id="WP_043063676.1">
    <property type="nucleotide sequence ID" value="NZ_BJOA01000175.1"/>
</dbReference>
<gene>
    <name evidence="1" type="ORF">AF333_26045</name>
    <name evidence="2" type="ORF">SAMN04487909_14828</name>
</gene>
<dbReference type="Proteomes" id="UP000182836">
    <property type="component" value="Unassembled WGS sequence"/>
</dbReference>
<reference evidence="1 3" key="1">
    <citation type="submission" date="2015-07" db="EMBL/GenBank/DDBJ databases">
        <title>Fjat-14205 dsm 2895.</title>
        <authorList>
            <person name="Liu B."/>
            <person name="Wang J."/>
            <person name="Zhu Y."/>
            <person name="Liu G."/>
            <person name="Chen Q."/>
            <person name="Chen Z."/>
            <person name="Lan J."/>
            <person name="Che J."/>
            <person name="Ge C."/>
            <person name="Shi H."/>
            <person name="Pan Z."/>
            <person name="Liu X."/>
        </authorList>
    </citation>
    <scope>NUCLEOTIDE SEQUENCE [LARGE SCALE GENOMIC DNA]</scope>
    <source>
        <strain evidence="1 3">DSM 2895</strain>
    </source>
</reference>
<dbReference type="AlphaFoldDB" id="A0A0D1YLN6"/>
<dbReference type="PATRIC" id="fig|47500.8.peg.130"/>
<accession>A0A0D1YLN6</accession>
<organism evidence="1 3">
    <name type="scientific">Aneurinibacillus migulanus</name>
    <name type="common">Bacillus migulanus</name>
    <dbReference type="NCBI Taxonomy" id="47500"/>
    <lineage>
        <taxon>Bacteria</taxon>
        <taxon>Bacillati</taxon>
        <taxon>Bacillota</taxon>
        <taxon>Bacilli</taxon>
        <taxon>Bacillales</taxon>
        <taxon>Paenibacillaceae</taxon>
        <taxon>Aneurinibacillus group</taxon>
        <taxon>Aneurinibacillus</taxon>
    </lineage>
</organism>
<dbReference type="Proteomes" id="UP000037269">
    <property type="component" value="Unassembled WGS sequence"/>
</dbReference>
<protein>
    <submittedName>
        <fullName evidence="1">Uncharacterized protein</fullName>
    </submittedName>
</protein>
<sequence>MNTAYLERTAQDLCVRASTIVLNGDQTVPIQSIQRTGNQVVIMTQGISGLNKITSLRLLDENGNMITEREANFAVVESQQAEFTFRFVIKGGKGNGV</sequence>
<evidence type="ECO:0000313" key="1">
    <source>
        <dbReference type="EMBL" id="KON93129.1"/>
    </source>
</evidence>
<dbReference type="EMBL" id="LGUG01000005">
    <property type="protein sequence ID" value="KON93129.1"/>
    <property type="molecule type" value="Genomic_DNA"/>
</dbReference>
<reference evidence="2 4" key="2">
    <citation type="submission" date="2016-10" db="EMBL/GenBank/DDBJ databases">
        <authorList>
            <person name="de Groot N.N."/>
        </authorList>
    </citation>
    <scope>NUCLEOTIDE SEQUENCE [LARGE SCALE GENOMIC DNA]</scope>
    <source>
        <strain evidence="2 4">DSM 2895</strain>
    </source>
</reference>
<name>A0A0D1YLN6_ANEMI</name>
<proteinExistence type="predicted"/>
<dbReference type="EMBL" id="FNED01000048">
    <property type="protein sequence ID" value="SDK30919.1"/>
    <property type="molecule type" value="Genomic_DNA"/>
</dbReference>
<dbReference type="OrthoDB" id="2474186at2"/>
<dbReference type="STRING" id="47500.AF333_26045"/>
<dbReference type="GeneID" id="42308588"/>